<dbReference type="InterPro" id="IPR003593">
    <property type="entry name" value="AAA+_ATPase"/>
</dbReference>
<keyword evidence="4 6" id="KW-0067">ATP-binding</keyword>
<feature type="domain" description="ABC transporter" evidence="5">
    <location>
        <begin position="7"/>
        <end position="245"/>
    </location>
</feature>
<gene>
    <name evidence="6" type="ORF">OWO01_00100</name>
</gene>
<organism evidence="6 7">
    <name type="scientific">Natronobacillus azotifigens</name>
    <dbReference type="NCBI Taxonomy" id="472978"/>
    <lineage>
        <taxon>Bacteria</taxon>
        <taxon>Bacillati</taxon>
        <taxon>Bacillota</taxon>
        <taxon>Bacilli</taxon>
        <taxon>Bacillales</taxon>
        <taxon>Bacillaceae</taxon>
        <taxon>Natronobacillus</taxon>
    </lineage>
</organism>
<dbReference type="CDD" id="cd03215">
    <property type="entry name" value="ABC_Carb_Monos_II"/>
    <property type="match status" value="1"/>
</dbReference>
<dbReference type="PROSITE" id="PS00211">
    <property type="entry name" value="ABC_TRANSPORTER_1"/>
    <property type="match status" value="1"/>
</dbReference>
<evidence type="ECO:0000313" key="7">
    <source>
        <dbReference type="Proteomes" id="UP001084197"/>
    </source>
</evidence>
<dbReference type="PROSITE" id="PS50893">
    <property type="entry name" value="ABC_TRANSPORTER_2"/>
    <property type="match status" value="2"/>
</dbReference>
<dbReference type="InterPro" id="IPR050107">
    <property type="entry name" value="ABC_carbohydrate_import_ATPase"/>
</dbReference>
<dbReference type="InterPro" id="IPR003439">
    <property type="entry name" value="ABC_transporter-like_ATP-bd"/>
</dbReference>
<comment type="caution">
    <text evidence="6">The sequence shown here is derived from an EMBL/GenBank/DDBJ whole genome shotgun (WGS) entry which is preliminary data.</text>
</comment>
<keyword evidence="1" id="KW-0813">Transport</keyword>
<dbReference type="SUPFAM" id="SSF52540">
    <property type="entry name" value="P-loop containing nucleoside triphosphate hydrolases"/>
    <property type="match status" value="2"/>
</dbReference>
<keyword evidence="7" id="KW-1185">Reference proteome</keyword>
<feature type="domain" description="ABC transporter" evidence="5">
    <location>
        <begin position="259"/>
        <end position="498"/>
    </location>
</feature>
<proteinExistence type="predicted"/>
<dbReference type="EMBL" id="JAPRAT010000001">
    <property type="protein sequence ID" value="MCZ0701610.1"/>
    <property type="molecule type" value="Genomic_DNA"/>
</dbReference>
<dbReference type="AlphaFoldDB" id="A0A9J6R7K3"/>
<dbReference type="Proteomes" id="UP001084197">
    <property type="component" value="Unassembled WGS sequence"/>
</dbReference>
<dbReference type="SMART" id="SM00382">
    <property type="entry name" value="AAA"/>
    <property type="match status" value="2"/>
</dbReference>
<keyword evidence="3" id="KW-0547">Nucleotide-binding</keyword>
<dbReference type="RefSeq" id="WP_268778382.1">
    <property type="nucleotide sequence ID" value="NZ_JAPRAT010000001.1"/>
</dbReference>
<sequence length="498" mass="55954">MKEKIILEAIGIKKRFGETVALQGVDINLYRGEIRGLVGENGSGKSTFSSIIAGIQKSFKGELIYKGKPYLPSNMVEALQNGIGMIVQEKGTIQNVTVAENIFLGELNKYGRFGLLNKKELYNKANQALDNIGITNIRADDMIQNLNMQNRKLIEIAKVVFKNPDILVIDETSTALSYEGRQILYKIIEDFKSRDKSVVLISHDLDELIEKCDTLTVLRDGKLIKHLNKAEFEEDYIKQLLVGRELEGDYYRSDYNHEVSSEVVLKVENLNKENDLNGVNLDLHKGEILGIGGLSHCGMHTLGKVIFGFENAEEGHVSIQGTKIIDEKTAMKAGLGYVSKDRDHEALSLNSSIRENISIVGLDIIKKHNLIFSKHEKAYVKEQVDIFNIKAQSMEQYVSGLSGGNKQKVVFAKWMGRNSDILVLDCPTRGVDIGVKQAMYQLIIKLKNEGKSFILISEELSELTGLVDRLLIMKDGKITKEFFRDKELSESDIINYMI</sequence>
<name>A0A9J6R7K3_9BACI</name>
<dbReference type="PANTHER" id="PTHR43790">
    <property type="entry name" value="CARBOHYDRATE TRANSPORT ATP-BINDING PROTEIN MG119-RELATED"/>
    <property type="match status" value="1"/>
</dbReference>
<dbReference type="InterPro" id="IPR027417">
    <property type="entry name" value="P-loop_NTPase"/>
</dbReference>
<dbReference type="Pfam" id="PF00005">
    <property type="entry name" value="ABC_tran"/>
    <property type="match status" value="2"/>
</dbReference>
<evidence type="ECO:0000313" key="6">
    <source>
        <dbReference type="EMBL" id="MCZ0701610.1"/>
    </source>
</evidence>
<dbReference type="GO" id="GO:0005524">
    <property type="term" value="F:ATP binding"/>
    <property type="evidence" value="ECO:0007669"/>
    <property type="project" value="UniProtKB-KW"/>
</dbReference>
<evidence type="ECO:0000256" key="2">
    <source>
        <dbReference type="ARBA" id="ARBA00022737"/>
    </source>
</evidence>
<evidence type="ECO:0000259" key="5">
    <source>
        <dbReference type="PROSITE" id="PS50893"/>
    </source>
</evidence>
<protein>
    <submittedName>
        <fullName evidence="6">Sugar ABC transporter ATP-binding protein</fullName>
    </submittedName>
</protein>
<dbReference type="InterPro" id="IPR017871">
    <property type="entry name" value="ABC_transporter-like_CS"/>
</dbReference>
<dbReference type="GO" id="GO:0016887">
    <property type="term" value="F:ATP hydrolysis activity"/>
    <property type="evidence" value="ECO:0007669"/>
    <property type="project" value="InterPro"/>
</dbReference>
<evidence type="ECO:0000256" key="1">
    <source>
        <dbReference type="ARBA" id="ARBA00022448"/>
    </source>
</evidence>
<dbReference type="Gene3D" id="3.40.50.300">
    <property type="entry name" value="P-loop containing nucleotide triphosphate hydrolases"/>
    <property type="match status" value="2"/>
</dbReference>
<keyword evidence="2" id="KW-0677">Repeat</keyword>
<dbReference type="PANTHER" id="PTHR43790:SF9">
    <property type="entry name" value="GALACTOFURANOSE TRANSPORTER ATP-BINDING PROTEIN YTFR"/>
    <property type="match status" value="1"/>
</dbReference>
<evidence type="ECO:0000256" key="4">
    <source>
        <dbReference type="ARBA" id="ARBA00022840"/>
    </source>
</evidence>
<accession>A0A9J6R7K3</accession>
<reference evidence="6" key="1">
    <citation type="submission" date="2022-11" db="EMBL/GenBank/DDBJ databases">
        <title>WGS of Natronobacillus azotifigens 24KS-1, an anaerobic diazotrophic haloalkaliphile from soda-rich habitats.</title>
        <authorList>
            <person name="Sorokin D.Y."/>
            <person name="Merkel A.Y."/>
        </authorList>
    </citation>
    <scope>NUCLEOTIDE SEQUENCE</scope>
    <source>
        <strain evidence="6">24KS-1</strain>
    </source>
</reference>
<evidence type="ECO:0000256" key="3">
    <source>
        <dbReference type="ARBA" id="ARBA00022741"/>
    </source>
</evidence>